<dbReference type="Gene3D" id="2.60.200.20">
    <property type="match status" value="1"/>
</dbReference>
<protein>
    <recommendedName>
        <fullName evidence="1">FHA domain-containing protein</fullName>
    </recommendedName>
</protein>
<organism evidence="2">
    <name type="scientific">hydrothermal vent metagenome</name>
    <dbReference type="NCBI Taxonomy" id="652676"/>
    <lineage>
        <taxon>unclassified sequences</taxon>
        <taxon>metagenomes</taxon>
        <taxon>ecological metagenomes</taxon>
    </lineage>
</organism>
<dbReference type="Pfam" id="PF00498">
    <property type="entry name" value="FHA"/>
    <property type="match status" value="1"/>
</dbReference>
<dbReference type="PROSITE" id="PS50006">
    <property type="entry name" value="FHA_DOMAIN"/>
    <property type="match status" value="1"/>
</dbReference>
<reference evidence="2" key="1">
    <citation type="submission" date="2018-06" db="EMBL/GenBank/DDBJ databases">
        <authorList>
            <person name="Zhirakovskaya E."/>
        </authorList>
    </citation>
    <scope>NUCLEOTIDE SEQUENCE</scope>
</reference>
<evidence type="ECO:0000313" key="2">
    <source>
        <dbReference type="EMBL" id="VAW78129.1"/>
    </source>
</evidence>
<dbReference type="AlphaFoldDB" id="A0A3B0YUY5"/>
<sequence length="118" mass="12917">MYKLLQLVDDNVVAEHTLEEGEFGLGRNAGNSVQPDDESVSGNHARITLVASAYVDDALEVHIEDMGSTNGTFINGKPVKRQLLKHGDMLAIGTQNFKYIDTDVLEMGGTRILLQEES</sequence>
<gene>
    <name evidence="2" type="ORF">MNBD_GAMMA15-1017</name>
</gene>
<evidence type="ECO:0000259" key="1">
    <source>
        <dbReference type="PROSITE" id="PS50006"/>
    </source>
</evidence>
<feature type="domain" description="FHA" evidence="1">
    <location>
        <begin position="23"/>
        <end position="79"/>
    </location>
</feature>
<dbReference type="SMART" id="SM00240">
    <property type="entry name" value="FHA"/>
    <property type="match status" value="1"/>
</dbReference>
<accession>A0A3B0YUY5</accession>
<dbReference type="PANTHER" id="PTHR23308">
    <property type="entry name" value="NUCLEAR INHIBITOR OF PROTEIN PHOSPHATASE-1"/>
    <property type="match status" value="1"/>
</dbReference>
<name>A0A3B0YUY5_9ZZZZ</name>
<dbReference type="EMBL" id="UOFN01000089">
    <property type="protein sequence ID" value="VAW78129.1"/>
    <property type="molecule type" value="Genomic_DNA"/>
</dbReference>
<dbReference type="InterPro" id="IPR050923">
    <property type="entry name" value="Cell_Proc_Reg/RNA_Proc"/>
</dbReference>
<dbReference type="InterPro" id="IPR000253">
    <property type="entry name" value="FHA_dom"/>
</dbReference>
<dbReference type="SUPFAM" id="SSF49879">
    <property type="entry name" value="SMAD/FHA domain"/>
    <property type="match status" value="1"/>
</dbReference>
<proteinExistence type="predicted"/>
<dbReference type="CDD" id="cd00060">
    <property type="entry name" value="FHA"/>
    <property type="match status" value="1"/>
</dbReference>
<dbReference type="InterPro" id="IPR008984">
    <property type="entry name" value="SMAD_FHA_dom_sf"/>
</dbReference>